<evidence type="ECO:0000313" key="3">
    <source>
        <dbReference type="Proteomes" id="UP000189177"/>
    </source>
</evidence>
<sequence>MTAMRTTVVTLHGWHMTGVEMVLLRRRLRAAGYRVRAFRYPSRRASPEEVARALAAWLETLPDDMVHLVGHSLGGVILRHLFAVAPVQRPGRVVMLGSPLAGSRVAARLAANRAGRWWLGRALDRGLLGGSPVLRGRQVGMIAGTRGRFPGPLLTELPEPHDGLVAVEETRGPEVSRHLQAPVTHMGLLFSDPVAQAVAHFLEHGEFDL</sequence>
<dbReference type="Pfam" id="PF12697">
    <property type="entry name" value="Abhydrolase_6"/>
    <property type="match status" value="1"/>
</dbReference>
<dbReference type="OrthoDB" id="556502at2"/>
<accession>A0A1V3A0U8</accession>
<comment type="caution">
    <text evidence="2">The sequence shown here is derived from an EMBL/GenBank/DDBJ whole genome shotgun (WGS) entry which is preliminary data.</text>
</comment>
<dbReference type="EMBL" id="MUZR01000007">
    <property type="protein sequence ID" value="OOC10970.1"/>
    <property type="molecule type" value="Genomic_DNA"/>
</dbReference>
<dbReference type="InterPro" id="IPR029058">
    <property type="entry name" value="AB_hydrolase_fold"/>
</dbReference>
<organism evidence="2 3">
    <name type="scientific">Thioalkalivibrio halophilus</name>
    <dbReference type="NCBI Taxonomy" id="252474"/>
    <lineage>
        <taxon>Bacteria</taxon>
        <taxon>Pseudomonadati</taxon>
        <taxon>Pseudomonadota</taxon>
        <taxon>Gammaproteobacteria</taxon>
        <taxon>Chromatiales</taxon>
        <taxon>Ectothiorhodospiraceae</taxon>
        <taxon>Thioalkalivibrio</taxon>
    </lineage>
</organism>
<name>A0A1V3A0U8_9GAMM</name>
<protein>
    <submittedName>
        <fullName evidence="2">Acetyltransferase/hydrolase</fullName>
    </submittedName>
</protein>
<evidence type="ECO:0000259" key="1">
    <source>
        <dbReference type="Pfam" id="PF12697"/>
    </source>
</evidence>
<dbReference type="STRING" id="252474.B1A74_02200"/>
<keyword evidence="2" id="KW-0808">Transferase</keyword>
<dbReference type="PANTHER" id="PTHR37946:SF1">
    <property type="entry name" value="SLL1969 PROTEIN"/>
    <property type="match status" value="1"/>
</dbReference>
<evidence type="ECO:0000313" key="2">
    <source>
        <dbReference type="EMBL" id="OOC10970.1"/>
    </source>
</evidence>
<dbReference type="SUPFAM" id="SSF53474">
    <property type="entry name" value="alpha/beta-Hydrolases"/>
    <property type="match status" value="1"/>
</dbReference>
<dbReference type="Gene3D" id="3.40.50.1820">
    <property type="entry name" value="alpha/beta hydrolase"/>
    <property type="match status" value="1"/>
</dbReference>
<reference evidence="2 3" key="1">
    <citation type="submission" date="2017-02" db="EMBL/GenBank/DDBJ databases">
        <title>Genomic diversity within the haloalkaliphilic genus Thioalkalivibrio.</title>
        <authorList>
            <person name="Ahn A.-C."/>
            <person name="Meier-Kolthoff J."/>
            <person name="Overmars L."/>
            <person name="Richter M."/>
            <person name="Woyke T."/>
            <person name="Sorokin D.Y."/>
            <person name="Muyzer G."/>
        </authorList>
    </citation>
    <scope>NUCLEOTIDE SEQUENCE [LARGE SCALE GENOMIC DNA]</scope>
    <source>
        <strain evidence="2 3">HL17</strain>
    </source>
</reference>
<dbReference type="Proteomes" id="UP000189177">
    <property type="component" value="Unassembled WGS sequence"/>
</dbReference>
<feature type="domain" description="AB hydrolase-1" evidence="1">
    <location>
        <begin position="8"/>
        <end position="166"/>
    </location>
</feature>
<dbReference type="AlphaFoldDB" id="A0A1V3A0U8"/>
<proteinExistence type="predicted"/>
<gene>
    <name evidence="2" type="ORF">B1A74_02200</name>
</gene>
<dbReference type="RefSeq" id="WP_077243650.1">
    <property type="nucleotide sequence ID" value="NZ_MUZR01000007.1"/>
</dbReference>
<keyword evidence="2" id="KW-0378">Hydrolase</keyword>
<dbReference type="GO" id="GO:0016740">
    <property type="term" value="F:transferase activity"/>
    <property type="evidence" value="ECO:0007669"/>
    <property type="project" value="UniProtKB-KW"/>
</dbReference>
<dbReference type="InterPro" id="IPR000073">
    <property type="entry name" value="AB_hydrolase_1"/>
</dbReference>
<dbReference type="PANTHER" id="PTHR37946">
    <property type="entry name" value="SLL1969 PROTEIN"/>
    <property type="match status" value="1"/>
</dbReference>
<keyword evidence="3" id="KW-1185">Reference proteome</keyword>
<dbReference type="GO" id="GO:0016787">
    <property type="term" value="F:hydrolase activity"/>
    <property type="evidence" value="ECO:0007669"/>
    <property type="project" value="UniProtKB-KW"/>
</dbReference>